<dbReference type="PANTHER" id="PTHR45669">
    <property type="entry name" value="GLUTAREDOXIN DOMAIN-CONTAINING CYSTEINE-RICH PROTEIN CG12206-RELATED"/>
    <property type="match status" value="1"/>
</dbReference>
<evidence type="ECO:0008006" key="4">
    <source>
        <dbReference type="Google" id="ProtNLM"/>
    </source>
</evidence>
<gene>
    <name evidence="2" type="ORF">HID58_075204</name>
</gene>
<organism evidence="2 3">
    <name type="scientific">Brassica napus</name>
    <name type="common">Rape</name>
    <dbReference type="NCBI Taxonomy" id="3708"/>
    <lineage>
        <taxon>Eukaryota</taxon>
        <taxon>Viridiplantae</taxon>
        <taxon>Streptophyta</taxon>
        <taxon>Embryophyta</taxon>
        <taxon>Tracheophyta</taxon>
        <taxon>Spermatophyta</taxon>
        <taxon>Magnoliopsida</taxon>
        <taxon>eudicotyledons</taxon>
        <taxon>Gunneridae</taxon>
        <taxon>Pentapetalae</taxon>
        <taxon>rosids</taxon>
        <taxon>malvids</taxon>
        <taxon>Brassicales</taxon>
        <taxon>Brassicaceae</taxon>
        <taxon>Brassiceae</taxon>
        <taxon>Brassica</taxon>
    </lineage>
</organism>
<dbReference type="Gene3D" id="3.40.30.10">
    <property type="entry name" value="Glutaredoxin"/>
    <property type="match status" value="1"/>
</dbReference>
<evidence type="ECO:0000313" key="2">
    <source>
        <dbReference type="EMBL" id="KAH0868182.1"/>
    </source>
</evidence>
<dbReference type="SUPFAM" id="SSF52833">
    <property type="entry name" value="Thioredoxin-like"/>
    <property type="match status" value="1"/>
</dbReference>
<protein>
    <recommendedName>
        <fullName evidence="4">Glutaredoxin domain-containing protein</fullName>
    </recommendedName>
</protein>
<dbReference type="Proteomes" id="UP000824890">
    <property type="component" value="Unassembled WGS sequence"/>
</dbReference>
<name>A0ABQ7YKM8_BRANA</name>
<reference evidence="2 3" key="1">
    <citation type="submission" date="2021-05" db="EMBL/GenBank/DDBJ databases">
        <title>Genome Assembly of Synthetic Allotetraploid Brassica napus Reveals Homoeologous Exchanges between Subgenomes.</title>
        <authorList>
            <person name="Davis J.T."/>
        </authorList>
    </citation>
    <scope>NUCLEOTIDE SEQUENCE [LARGE SCALE GENOMIC DNA]</scope>
    <source>
        <strain evidence="3">cv. Da-Ae</strain>
        <tissue evidence="2">Seedling</tissue>
    </source>
</reference>
<evidence type="ECO:0000313" key="3">
    <source>
        <dbReference type="Proteomes" id="UP000824890"/>
    </source>
</evidence>
<dbReference type="EMBL" id="JAGKQM010000017">
    <property type="protein sequence ID" value="KAH0868182.1"/>
    <property type="molecule type" value="Genomic_DNA"/>
</dbReference>
<keyword evidence="1" id="KW-0812">Transmembrane</keyword>
<comment type="caution">
    <text evidence="2">The sequence shown here is derived from an EMBL/GenBank/DDBJ whole genome shotgun (WGS) entry which is preliminary data.</text>
</comment>
<keyword evidence="1" id="KW-0472">Membrane</keyword>
<dbReference type="InterPro" id="IPR036249">
    <property type="entry name" value="Thioredoxin-like_sf"/>
</dbReference>
<dbReference type="PANTHER" id="PTHR45669:SF27">
    <property type="entry name" value="GENOME ASSEMBLY, CHROMOSOME: A04"/>
    <property type="match status" value="1"/>
</dbReference>
<evidence type="ECO:0000256" key="1">
    <source>
        <dbReference type="SAM" id="Phobius"/>
    </source>
</evidence>
<keyword evidence="3" id="KW-1185">Reference proteome</keyword>
<accession>A0ABQ7YKM8</accession>
<keyword evidence="1" id="KW-1133">Transmembrane helix</keyword>
<feature type="transmembrane region" description="Helical" evidence="1">
    <location>
        <begin position="185"/>
        <end position="203"/>
    </location>
</feature>
<feature type="non-terminal residue" evidence="2">
    <location>
        <position position="1"/>
    </location>
</feature>
<sequence>YNHRDDRVGMRQYIHRLRQEGELGKRALSSKQLSKATKPTSLPESVRLISKSLEEEEKPNLYETEDDKNKVVMYFTSLRGIRKTYEDCCCEIVQIAVSEEKPVCLPQVLIRGVHVGGMEEIKKLNVGGKLGEMLKGLPVCESVGACACCGDPRFVSSLDIICINSIQTLICSSLIKAKGRLFDRLIWCVLCFGLPYLLCFFPSSRQLCFFILSSSNLPPKHCF</sequence>
<proteinExistence type="predicted"/>